<keyword evidence="11 24" id="KW-0812">Transmembrane</keyword>
<evidence type="ECO:0000256" key="21">
    <source>
        <dbReference type="ARBA" id="ARBA00032396"/>
    </source>
</evidence>
<sequence>MKTRIISAAVAIVLLAAVLYLHTTVVFNIAFAIIGSVMVYELFGAYKLKGHYVYLCSSIAVTSAFAVMPRFLIPDVGYFAVALAYIVLSLLILLKEHEKLEIGVIMTVAAVTLLVSAAMCSISLIEGSDEAFGLEKVILTLCGAWLADSGAYFVGTFMGKHKLCPKISPKKTVEGFIGGVLTNGILFMLFGLIVSMYDTSAKPNYLILGVLGLVCSVLSVIGDLFASLIKRSCDIKDFGKIMPGHGGAFDRFDSVVYVAPFMAICLSMLDIL</sequence>
<keyword evidence="10" id="KW-0808">Transferase</keyword>
<evidence type="ECO:0000256" key="5">
    <source>
        <dbReference type="ARBA" id="ARBA00010185"/>
    </source>
</evidence>
<reference evidence="25" key="2">
    <citation type="journal article" date="2021" name="PeerJ">
        <title>Extensive microbial diversity within the chicken gut microbiome revealed by metagenomics and culture.</title>
        <authorList>
            <person name="Gilroy R."/>
            <person name="Ravi A."/>
            <person name="Getino M."/>
            <person name="Pursley I."/>
            <person name="Horton D.L."/>
            <person name="Alikhan N.F."/>
            <person name="Baker D."/>
            <person name="Gharbi K."/>
            <person name="Hall N."/>
            <person name="Watson M."/>
            <person name="Adriaenssens E.M."/>
            <person name="Foster-Nyarko E."/>
            <person name="Jarju S."/>
            <person name="Secka A."/>
            <person name="Antonio M."/>
            <person name="Oren A."/>
            <person name="Chaudhuri R.R."/>
            <person name="La Ragione R."/>
            <person name="Hildebrand F."/>
            <person name="Pallen M.J."/>
        </authorList>
    </citation>
    <scope>NUCLEOTIDE SEQUENCE</scope>
    <source>
        <strain evidence="25">CHK33-4379</strain>
    </source>
</reference>
<keyword evidence="8" id="KW-1003">Cell membrane</keyword>
<evidence type="ECO:0000256" key="16">
    <source>
        <dbReference type="ARBA" id="ARBA00023209"/>
    </source>
</evidence>
<comment type="similarity">
    <text evidence="5">Belongs to the CDS family.</text>
</comment>
<accession>A0A9D1GTM5</accession>
<protein>
    <recommendedName>
        <fullName evidence="7">Phosphatidate cytidylyltransferase</fullName>
        <ecNumber evidence="6">2.7.7.41</ecNumber>
    </recommendedName>
    <alternativeName>
        <fullName evidence="20">CDP-DAG synthase</fullName>
    </alternativeName>
    <alternativeName>
        <fullName evidence="22">CDP-DG synthase</fullName>
    </alternativeName>
    <alternativeName>
        <fullName evidence="18">CDP-diacylglycerol synthase</fullName>
    </alternativeName>
    <alternativeName>
        <fullName evidence="21">CDP-diglyceride pyrophosphorylase</fullName>
    </alternativeName>
    <alternativeName>
        <fullName evidence="23">CDP-diglyceride synthase</fullName>
    </alternativeName>
    <alternativeName>
        <fullName evidence="19">CTP:phosphatidate cytidylyltransferase</fullName>
    </alternativeName>
</protein>
<evidence type="ECO:0000256" key="9">
    <source>
        <dbReference type="ARBA" id="ARBA00022516"/>
    </source>
</evidence>
<evidence type="ECO:0000256" key="6">
    <source>
        <dbReference type="ARBA" id="ARBA00012487"/>
    </source>
</evidence>
<evidence type="ECO:0000256" key="12">
    <source>
        <dbReference type="ARBA" id="ARBA00022695"/>
    </source>
</evidence>
<dbReference type="GO" id="GO:0005886">
    <property type="term" value="C:plasma membrane"/>
    <property type="evidence" value="ECO:0007669"/>
    <property type="project" value="UniProtKB-SubCell"/>
</dbReference>
<evidence type="ECO:0000256" key="1">
    <source>
        <dbReference type="ARBA" id="ARBA00001698"/>
    </source>
</evidence>
<evidence type="ECO:0000256" key="15">
    <source>
        <dbReference type="ARBA" id="ARBA00023136"/>
    </source>
</evidence>
<keyword evidence="14" id="KW-0443">Lipid metabolism</keyword>
<keyword evidence="15 24" id="KW-0472">Membrane</keyword>
<comment type="catalytic activity">
    <reaction evidence="1">
        <text>a 1,2-diacyl-sn-glycero-3-phosphate + CTP + H(+) = a CDP-1,2-diacyl-sn-glycerol + diphosphate</text>
        <dbReference type="Rhea" id="RHEA:16229"/>
        <dbReference type="ChEBI" id="CHEBI:15378"/>
        <dbReference type="ChEBI" id="CHEBI:33019"/>
        <dbReference type="ChEBI" id="CHEBI:37563"/>
        <dbReference type="ChEBI" id="CHEBI:58332"/>
        <dbReference type="ChEBI" id="CHEBI:58608"/>
        <dbReference type="EC" id="2.7.7.41"/>
    </reaction>
</comment>
<dbReference type="GO" id="GO:0016024">
    <property type="term" value="P:CDP-diacylglycerol biosynthetic process"/>
    <property type="evidence" value="ECO:0007669"/>
    <property type="project" value="TreeGrafter"/>
</dbReference>
<feature type="transmembrane region" description="Helical" evidence="24">
    <location>
        <begin position="102"/>
        <end position="125"/>
    </location>
</feature>
<evidence type="ECO:0000256" key="10">
    <source>
        <dbReference type="ARBA" id="ARBA00022679"/>
    </source>
</evidence>
<dbReference type="AlphaFoldDB" id="A0A9D1GTM5"/>
<evidence type="ECO:0000256" key="8">
    <source>
        <dbReference type="ARBA" id="ARBA00022475"/>
    </source>
</evidence>
<feature type="transmembrane region" description="Helical" evidence="24">
    <location>
        <begin position="78"/>
        <end position="95"/>
    </location>
</feature>
<evidence type="ECO:0000256" key="13">
    <source>
        <dbReference type="ARBA" id="ARBA00022989"/>
    </source>
</evidence>
<dbReference type="PANTHER" id="PTHR46382">
    <property type="entry name" value="PHOSPHATIDATE CYTIDYLYLTRANSFERASE"/>
    <property type="match status" value="1"/>
</dbReference>
<feature type="transmembrane region" description="Helical" evidence="24">
    <location>
        <begin position="176"/>
        <end position="197"/>
    </location>
</feature>
<dbReference type="EC" id="2.7.7.41" evidence="6"/>
<evidence type="ECO:0000256" key="17">
    <source>
        <dbReference type="ARBA" id="ARBA00023264"/>
    </source>
</evidence>
<proteinExistence type="inferred from homology"/>
<evidence type="ECO:0000256" key="20">
    <source>
        <dbReference type="ARBA" id="ARBA00032253"/>
    </source>
</evidence>
<evidence type="ECO:0000256" key="19">
    <source>
        <dbReference type="ARBA" id="ARBA00031825"/>
    </source>
</evidence>
<comment type="caution">
    <text evidence="25">The sequence shown here is derived from an EMBL/GenBank/DDBJ whole genome shotgun (WGS) entry which is preliminary data.</text>
</comment>
<gene>
    <name evidence="25" type="ORF">IAC39_05965</name>
</gene>
<evidence type="ECO:0000256" key="14">
    <source>
        <dbReference type="ARBA" id="ARBA00023098"/>
    </source>
</evidence>
<evidence type="ECO:0000256" key="4">
    <source>
        <dbReference type="ARBA" id="ARBA00005189"/>
    </source>
</evidence>
<keyword evidence="13 24" id="KW-1133">Transmembrane helix</keyword>
<comment type="pathway">
    <text evidence="4">Lipid metabolism.</text>
</comment>
<dbReference type="GO" id="GO:0004605">
    <property type="term" value="F:phosphatidate cytidylyltransferase activity"/>
    <property type="evidence" value="ECO:0007669"/>
    <property type="project" value="UniProtKB-EC"/>
</dbReference>
<keyword evidence="16" id="KW-0594">Phospholipid biosynthesis</keyword>
<comment type="subcellular location">
    <subcellularLocation>
        <location evidence="2">Cell membrane</location>
        <topology evidence="2">Multi-pass membrane protein</topology>
    </subcellularLocation>
</comment>
<keyword evidence="17" id="KW-1208">Phospholipid metabolism</keyword>
<keyword evidence="12 25" id="KW-0548">Nucleotidyltransferase</keyword>
<dbReference type="Proteomes" id="UP000824136">
    <property type="component" value="Unassembled WGS sequence"/>
</dbReference>
<evidence type="ECO:0000256" key="24">
    <source>
        <dbReference type="SAM" id="Phobius"/>
    </source>
</evidence>
<evidence type="ECO:0000256" key="11">
    <source>
        <dbReference type="ARBA" id="ARBA00022692"/>
    </source>
</evidence>
<reference evidence="25" key="1">
    <citation type="submission" date="2020-10" db="EMBL/GenBank/DDBJ databases">
        <authorList>
            <person name="Gilroy R."/>
        </authorList>
    </citation>
    <scope>NUCLEOTIDE SEQUENCE</scope>
    <source>
        <strain evidence="25">CHK33-4379</strain>
    </source>
</reference>
<evidence type="ECO:0000256" key="23">
    <source>
        <dbReference type="ARBA" id="ARBA00033406"/>
    </source>
</evidence>
<keyword evidence="9" id="KW-0444">Lipid biosynthesis</keyword>
<evidence type="ECO:0000256" key="18">
    <source>
        <dbReference type="ARBA" id="ARBA00029893"/>
    </source>
</evidence>
<evidence type="ECO:0000256" key="2">
    <source>
        <dbReference type="ARBA" id="ARBA00004651"/>
    </source>
</evidence>
<organism evidence="25 26">
    <name type="scientific">Candidatus Faeciplasma pullistercoris</name>
    <dbReference type="NCBI Taxonomy" id="2840800"/>
    <lineage>
        <taxon>Bacteria</taxon>
        <taxon>Bacillati</taxon>
        <taxon>Bacillota</taxon>
        <taxon>Clostridia</taxon>
        <taxon>Eubacteriales</taxon>
        <taxon>Oscillospiraceae</taxon>
        <taxon>Oscillospiraceae incertae sedis</taxon>
        <taxon>Candidatus Faeciplasma</taxon>
    </lineage>
</organism>
<name>A0A9D1GTM5_9FIRM</name>
<feature type="transmembrane region" description="Helical" evidence="24">
    <location>
        <begin position="137"/>
        <end position="155"/>
    </location>
</feature>
<evidence type="ECO:0000256" key="22">
    <source>
        <dbReference type="ARBA" id="ARBA00032743"/>
    </source>
</evidence>
<feature type="transmembrane region" description="Helical" evidence="24">
    <location>
        <begin position="203"/>
        <end position="226"/>
    </location>
</feature>
<evidence type="ECO:0000256" key="3">
    <source>
        <dbReference type="ARBA" id="ARBA00005119"/>
    </source>
</evidence>
<dbReference type="PANTHER" id="PTHR46382:SF1">
    <property type="entry name" value="PHOSPHATIDATE CYTIDYLYLTRANSFERASE"/>
    <property type="match status" value="1"/>
</dbReference>
<comment type="pathway">
    <text evidence="3">Phospholipid metabolism; CDP-diacylglycerol biosynthesis; CDP-diacylglycerol from sn-glycerol 3-phosphate: step 3/3.</text>
</comment>
<evidence type="ECO:0000313" key="25">
    <source>
        <dbReference type="EMBL" id="HIT59236.1"/>
    </source>
</evidence>
<dbReference type="EMBL" id="DVLL01000021">
    <property type="protein sequence ID" value="HIT59236.1"/>
    <property type="molecule type" value="Genomic_DNA"/>
</dbReference>
<evidence type="ECO:0000256" key="7">
    <source>
        <dbReference type="ARBA" id="ARBA00019373"/>
    </source>
</evidence>
<evidence type="ECO:0000313" key="26">
    <source>
        <dbReference type="Proteomes" id="UP000824136"/>
    </source>
</evidence>
<dbReference type="Pfam" id="PF01148">
    <property type="entry name" value="CTP_transf_1"/>
    <property type="match status" value="1"/>
</dbReference>